<feature type="domain" description="3-hydroxyisobutyrate dehydrogenase-like NAD-binding" evidence="6">
    <location>
        <begin position="163"/>
        <end position="260"/>
    </location>
</feature>
<dbReference type="InterPro" id="IPR015815">
    <property type="entry name" value="HIBADH-related"/>
</dbReference>
<protein>
    <submittedName>
        <fullName evidence="7">NAD(P)-dependent oxidoreductase</fullName>
        <ecNumber evidence="7">1.1.-.-</ecNumber>
    </submittedName>
</protein>
<evidence type="ECO:0000259" key="5">
    <source>
        <dbReference type="Pfam" id="PF03446"/>
    </source>
</evidence>
<dbReference type="SUPFAM" id="SSF48179">
    <property type="entry name" value="6-phosphogluconate dehydrogenase C-terminal domain-like"/>
    <property type="match status" value="1"/>
</dbReference>
<dbReference type="GO" id="GO:0051287">
    <property type="term" value="F:NAD binding"/>
    <property type="evidence" value="ECO:0007669"/>
    <property type="project" value="InterPro"/>
</dbReference>
<dbReference type="GO" id="GO:0016491">
    <property type="term" value="F:oxidoreductase activity"/>
    <property type="evidence" value="ECO:0007669"/>
    <property type="project" value="UniProtKB-KW"/>
</dbReference>
<sequence length="274" mass="26928">MKIIAVLGTGHMGTPIARRLVAGGNRVRVWNRSPERSEPLAAAGATVAASPSAAVDGADVVVVMLADAGAVETVLFGPDGAATALRPGTVVVQMSTIGPDEVRAVADRLPAGVSLLDAPVGGSVNAARTGTLAIFAGGPADAVERAAPVLEQLGSVRHCGPLGAGAAVKLVANTGLVTAVAALHDALAVAATFGVDRQTAVAVLGRGALAGAVERVTAPGASFAIALAAKDARLALRLPVPAPVLEAALGLMQAAPDQGADLSSLVSADFLKGY</sequence>
<dbReference type="InterPro" id="IPR036291">
    <property type="entry name" value="NAD(P)-bd_dom_sf"/>
</dbReference>
<dbReference type="Pfam" id="PF03446">
    <property type="entry name" value="NAD_binding_2"/>
    <property type="match status" value="1"/>
</dbReference>
<dbReference type="EMBL" id="CP157974">
    <property type="protein sequence ID" value="XBT83233.1"/>
    <property type="molecule type" value="Genomic_DNA"/>
</dbReference>
<dbReference type="InterPro" id="IPR029154">
    <property type="entry name" value="HIBADH-like_NADP-bd"/>
</dbReference>
<evidence type="ECO:0000313" key="7">
    <source>
        <dbReference type="EMBL" id="XBT83233.1"/>
    </source>
</evidence>
<reference evidence="7" key="1">
    <citation type="submission" date="2024-06" db="EMBL/GenBank/DDBJ databases">
        <title>Micromonospora sp. strain HUAS YX12 genome sequences.</title>
        <authorList>
            <person name="Mo P."/>
        </authorList>
    </citation>
    <scope>NUCLEOTIDE SEQUENCE</scope>
    <source>
        <strain evidence="7">HUAS YX12</strain>
    </source>
</reference>
<dbReference type="AlphaFoldDB" id="A0AAU7R414"/>
<dbReference type="GO" id="GO:0050661">
    <property type="term" value="F:NADP binding"/>
    <property type="evidence" value="ECO:0007669"/>
    <property type="project" value="InterPro"/>
</dbReference>
<dbReference type="InterPro" id="IPR008927">
    <property type="entry name" value="6-PGluconate_DH-like_C_sf"/>
</dbReference>
<dbReference type="InterPro" id="IPR013328">
    <property type="entry name" value="6PGD_dom2"/>
</dbReference>
<evidence type="ECO:0000256" key="3">
    <source>
        <dbReference type="ARBA" id="ARBA00023027"/>
    </source>
</evidence>
<keyword evidence="3" id="KW-0520">NAD</keyword>
<keyword evidence="2 7" id="KW-0560">Oxidoreductase</keyword>
<evidence type="ECO:0000256" key="2">
    <source>
        <dbReference type="ARBA" id="ARBA00023002"/>
    </source>
</evidence>
<evidence type="ECO:0000259" key="6">
    <source>
        <dbReference type="Pfam" id="PF14833"/>
    </source>
</evidence>
<dbReference type="InterPro" id="IPR051265">
    <property type="entry name" value="HIBADH-related_NP60_sf"/>
</dbReference>
<evidence type="ECO:0000256" key="4">
    <source>
        <dbReference type="PIRSR" id="PIRSR000103-1"/>
    </source>
</evidence>
<dbReference type="Gene3D" id="3.40.50.720">
    <property type="entry name" value="NAD(P)-binding Rossmann-like Domain"/>
    <property type="match status" value="1"/>
</dbReference>
<name>A0AAU7R414_9ACTN</name>
<dbReference type="PIRSF" id="PIRSF000103">
    <property type="entry name" value="HIBADH"/>
    <property type="match status" value="1"/>
</dbReference>
<evidence type="ECO:0000256" key="1">
    <source>
        <dbReference type="ARBA" id="ARBA00009080"/>
    </source>
</evidence>
<dbReference type="PANTHER" id="PTHR43580:SF2">
    <property type="entry name" value="CYTOKINE-LIKE NUCLEAR FACTOR N-PAC"/>
    <property type="match status" value="1"/>
</dbReference>
<comment type="similarity">
    <text evidence="1">Belongs to the HIBADH-related family.</text>
</comment>
<feature type="active site" evidence="4">
    <location>
        <position position="169"/>
    </location>
</feature>
<gene>
    <name evidence="7" type="ORF">ABIH81_07080</name>
</gene>
<accession>A0AAU7R414</accession>
<dbReference type="PANTHER" id="PTHR43580">
    <property type="entry name" value="OXIDOREDUCTASE GLYR1-RELATED"/>
    <property type="match status" value="1"/>
</dbReference>
<dbReference type="Gene3D" id="1.10.1040.10">
    <property type="entry name" value="N-(1-d-carboxylethyl)-l-norvaline Dehydrogenase, domain 2"/>
    <property type="match status" value="1"/>
</dbReference>
<organism evidence="7">
    <name type="scientific">Micromonospora sp. HUAS YX12</name>
    <dbReference type="NCBI Taxonomy" id="3156396"/>
    <lineage>
        <taxon>Bacteria</taxon>
        <taxon>Bacillati</taxon>
        <taxon>Actinomycetota</taxon>
        <taxon>Actinomycetes</taxon>
        <taxon>Micromonosporales</taxon>
        <taxon>Micromonosporaceae</taxon>
        <taxon>Micromonospora</taxon>
    </lineage>
</organism>
<dbReference type="InterPro" id="IPR006115">
    <property type="entry name" value="6PGDH_NADP-bd"/>
</dbReference>
<dbReference type="EC" id="1.1.-.-" evidence="7"/>
<dbReference type="RefSeq" id="WP_349879570.1">
    <property type="nucleotide sequence ID" value="NZ_CP157974.1"/>
</dbReference>
<dbReference type="Pfam" id="PF14833">
    <property type="entry name" value="NAD_binding_11"/>
    <property type="match status" value="1"/>
</dbReference>
<dbReference type="SUPFAM" id="SSF51735">
    <property type="entry name" value="NAD(P)-binding Rossmann-fold domains"/>
    <property type="match status" value="1"/>
</dbReference>
<feature type="domain" description="6-phosphogluconate dehydrogenase NADP-binding" evidence="5">
    <location>
        <begin position="4"/>
        <end position="155"/>
    </location>
</feature>
<proteinExistence type="inferred from homology"/>